<dbReference type="Proteomes" id="UP001201262">
    <property type="component" value="Unassembled WGS sequence"/>
</dbReference>
<dbReference type="GO" id="GO:0000981">
    <property type="term" value="F:DNA-binding transcription factor activity, RNA polymerase II-specific"/>
    <property type="evidence" value="ECO:0007669"/>
    <property type="project" value="InterPro"/>
</dbReference>
<dbReference type="EMBL" id="JAJTJA010000004">
    <property type="protein sequence ID" value="KAH8700918.1"/>
    <property type="molecule type" value="Genomic_DNA"/>
</dbReference>
<feature type="region of interest" description="Disordered" evidence="4">
    <location>
        <begin position="66"/>
        <end position="93"/>
    </location>
</feature>
<dbReference type="RefSeq" id="XP_046074624.1">
    <property type="nucleotide sequence ID" value="XM_046213885.1"/>
</dbReference>
<protein>
    <submittedName>
        <fullName evidence="5">Uncharacterized protein</fullName>
    </submittedName>
</protein>
<evidence type="ECO:0000256" key="2">
    <source>
        <dbReference type="ARBA" id="ARBA00023163"/>
    </source>
</evidence>
<comment type="caution">
    <text evidence="5">The sequence shown here is derived from an EMBL/GenBank/DDBJ whole genome shotgun (WGS) entry which is preliminary data.</text>
</comment>
<name>A0AAD4KU49_9EURO</name>
<keyword evidence="1" id="KW-0805">Transcription regulation</keyword>
<dbReference type="GO" id="GO:0008270">
    <property type="term" value="F:zinc ion binding"/>
    <property type="evidence" value="ECO:0007669"/>
    <property type="project" value="InterPro"/>
</dbReference>
<keyword evidence="3" id="KW-0539">Nucleus</keyword>
<keyword evidence="2" id="KW-0804">Transcription</keyword>
<proteinExistence type="predicted"/>
<reference evidence="5" key="1">
    <citation type="submission" date="2021-12" db="EMBL/GenBank/DDBJ databases">
        <title>Convergent genome expansion in fungi linked to evolution of root-endophyte symbiosis.</title>
        <authorList>
            <consortium name="DOE Joint Genome Institute"/>
            <person name="Ke Y.-H."/>
            <person name="Bonito G."/>
            <person name="Liao H.-L."/>
            <person name="Looney B."/>
            <person name="Rojas-Flechas A."/>
            <person name="Nash J."/>
            <person name="Hameed K."/>
            <person name="Schadt C."/>
            <person name="Martin F."/>
            <person name="Crous P.W."/>
            <person name="Miettinen O."/>
            <person name="Magnuson J.K."/>
            <person name="Labbe J."/>
            <person name="Jacobson D."/>
            <person name="Doktycz M.J."/>
            <person name="Veneault-Fourrey C."/>
            <person name="Kuo A."/>
            <person name="Mondo S."/>
            <person name="Calhoun S."/>
            <person name="Riley R."/>
            <person name="Ohm R."/>
            <person name="LaButti K."/>
            <person name="Andreopoulos B."/>
            <person name="Pangilinan J."/>
            <person name="Nolan M."/>
            <person name="Tritt A."/>
            <person name="Clum A."/>
            <person name="Lipzen A."/>
            <person name="Daum C."/>
            <person name="Barry K."/>
            <person name="Grigoriev I.V."/>
            <person name="Vilgalys R."/>
        </authorList>
    </citation>
    <scope>NUCLEOTIDE SEQUENCE</scope>
    <source>
        <strain evidence="5">PMI_201</strain>
    </source>
</reference>
<dbReference type="AlphaFoldDB" id="A0AAD4KU49"/>
<organism evidence="5 6">
    <name type="scientific">Talaromyces proteolyticus</name>
    <dbReference type="NCBI Taxonomy" id="1131652"/>
    <lineage>
        <taxon>Eukaryota</taxon>
        <taxon>Fungi</taxon>
        <taxon>Dikarya</taxon>
        <taxon>Ascomycota</taxon>
        <taxon>Pezizomycotina</taxon>
        <taxon>Eurotiomycetes</taxon>
        <taxon>Eurotiomycetidae</taxon>
        <taxon>Eurotiales</taxon>
        <taxon>Trichocomaceae</taxon>
        <taxon>Talaromyces</taxon>
        <taxon>Talaromyces sect. Bacilispori</taxon>
    </lineage>
</organism>
<dbReference type="InterPro" id="IPR001138">
    <property type="entry name" value="Zn2Cys6_DnaBD"/>
</dbReference>
<keyword evidence="6" id="KW-1185">Reference proteome</keyword>
<gene>
    <name evidence="5" type="ORF">BGW36DRAFT_357558</name>
</gene>
<accession>A0AAD4KU49</accession>
<evidence type="ECO:0000256" key="1">
    <source>
        <dbReference type="ARBA" id="ARBA00023015"/>
    </source>
</evidence>
<dbReference type="CDD" id="cd00067">
    <property type="entry name" value="GAL4"/>
    <property type="match status" value="1"/>
</dbReference>
<dbReference type="GeneID" id="70244172"/>
<evidence type="ECO:0000256" key="4">
    <source>
        <dbReference type="SAM" id="MobiDB-lite"/>
    </source>
</evidence>
<sequence length="411" mass="44751">MSTLTSNTARRSACDRCRAHKLRCIREPLPKTSTTATLPADNLLDPYSSSSCRRCLNIDTSVSAGTGIGTGTRSENGWKGPSSGYRAPPDTAPSPADITTLSPFNIAEPFLFDAGLFMDNSDIFEPLTVPGFDGTESSVAPVSVSSLQGTASSSSDACACEYGDAEGRIEHISHTLSTYLAQLSLGPPAITLTTIIFTHPTPTKGECERTDTVDNILKYTTRYVEAIKAVHQSITFRSKNGAQKIDSTMVLRLLTGYVTLIKLYLILFAHVHEFLQDIITDCDEQEDGVGGRKLEGIPGIQILGSDIRTSPSTSTCINNVWADALIITHLIASIEQMLGLRVEYRLDNRQRKTGEMKNGEERLFSDDDEEIVTAVMRKEAASVDPMRGCGGVEVLRATIERVKRLVERLPL</sequence>
<evidence type="ECO:0000256" key="3">
    <source>
        <dbReference type="ARBA" id="ARBA00023242"/>
    </source>
</evidence>
<evidence type="ECO:0000313" key="6">
    <source>
        <dbReference type="Proteomes" id="UP001201262"/>
    </source>
</evidence>
<evidence type="ECO:0000313" key="5">
    <source>
        <dbReference type="EMBL" id="KAH8700918.1"/>
    </source>
</evidence>